<dbReference type="Pfam" id="PF00583">
    <property type="entry name" value="Acetyltransf_1"/>
    <property type="match status" value="1"/>
</dbReference>
<dbReference type="AlphaFoldDB" id="A0A0C2X905"/>
<dbReference type="OrthoDB" id="41532at2759"/>
<feature type="domain" description="N-acetyltransferase" evidence="1">
    <location>
        <begin position="34"/>
        <end position="199"/>
    </location>
</feature>
<dbReference type="Gene3D" id="3.40.630.30">
    <property type="match status" value="1"/>
</dbReference>
<name>A0A0C2X905_SERVB</name>
<dbReference type="PROSITE" id="PS51186">
    <property type="entry name" value="GNAT"/>
    <property type="match status" value="1"/>
</dbReference>
<dbReference type="GO" id="GO:0016747">
    <property type="term" value="F:acyltransferase activity, transferring groups other than amino-acyl groups"/>
    <property type="evidence" value="ECO:0007669"/>
    <property type="project" value="InterPro"/>
</dbReference>
<accession>A0A0C2X905</accession>
<evidence type="ECO:0000313" key="2">
    <source>
        <dbReference type="EMBL" id="KIM34513.1"/>
    </source>
</evidence>
<evidence type="ECO:0000313" key="3">
    <source>
        <dbReference type="Proteomes" id="UP000054097"/>
    </source>
</evidence>
<reference evidence="3" key="2">
    <citation type="submission" date="2015-01" db="EMBL/GenBank/DDBJ databases">
        <title>Evolutionary Origins and Diversification of the Mycorrhizal Mutualists.</title>
        <authorList>
            <consortium name="DOE Joint Genome Institute"/>
            <consortium name="Mycorrhizal Genomics Consortium"/>
            <person name="Kohler A."/>
            <person name="Kuo A."/>
            <person name="Nagy L.G."/>
            <person name="Floudas D."/>
            <person name="Copeland A."/>
            <person name="Barry K.W."/>
            <person name="Cichocki N."/>
            <person name="Veneault-Fourrey C."/>
            <person name="LaButti K."/>
            <person name="Lindquist E.A."/>
            <person name="Lipzen A."/>
            <person name="Lundell T."/>
            <person name="Morin E."/>
            <person name="Murat C."/>
            <person name="Riley R."/>
            <person name="Ohm R."/>
            <person name="Sun H."/>
            <person name="Tunlid A."/>
            <person name="Henrissat B."/>
            <person name="Grigoriev I.V."/>
            <person name="Hibbett D.S."/>
            <person name="Martin F."/>
        </authorList>
    </citation>
    <scope>NUCLEOTIDE SEQUENCE [LARGE SCALE GENOMIC DNA]</scope>
    <source>
        <strain evidence="3">MAFF 305830</strain>
    </source>
</reference>
<dbReference type="SUPFAM" id="SSF55729">
    <property type="entry name" value="Acyl-CoA N-acyltransferases (Nat)"/>
    <property type="match status" value="1"/>
</dbReference>
<dbReference type="InterPro" id="IPR000182">
    <property type="entry name" value="GNAT_dom"/>
</dbReference>
<proteinExistence type="predicted"/>
<dbReference type="HOGENOM" id="CLU_013985_19_3_1"/>
<gene>
    <name evidence="2" type="ORF">M408DRAFT_97383</name>
</gene>
<keyword evidence="3" id="KW-1185">Reference proteome</keyword>
<dbReference type="EMBL" id="KN824277">
    <property type="protein sequence ID" value="KIM34513.1"/>
    <property type="molecule type" value="Genomic_DNA"/>
</dbReference>
<protein>
    <recommendedName>
        <fullName evidence="1">N-acetyltransferase domain-containing protein</fullName>
    </recommendedName>
</protein>
<dbReference type="PANTHER" id="PTHR43072">
    <property type="entry name" value="N-ACETYLTRANSFERASE"/>
    <property type="match status" value="1"/>
</dbReference>
<organism evidence="2 3">
    <name type="scientific">Serendipita vermifera MAFF 305830</name>
    <dbReference type="NCBI Taxonomy" id="933852"/>
    <lineage>
        <taxon>Eukaryota</taxon>
        <taxon>Fungi</taxon>
        <taxon>Dikarya</taxon>
        <taxon>Basidiomycota</taxon>
        <taxon>Agaricomycotina</taxon>
        <taxon>Agaricomycetes</taxon>
        <taxon>Sebacinales</taxon>
        <taxon>Serendipitaceae</taxon>
        <taxon>Serendipita</taxon>
    </lineage>
</organism>
<evidence type="ECO:0000259" key="1">
    <source>
        <dbReference type="PROSITE" id="PS51186"/>
    </source>
</evidence>
<sequence>MTRGSAAEKENGSESLAIYYHALAPSHVLIYRLVRLRALSECPSQFCSNFAQELAFKTEIWLSWLENSNSVTFIATSQTLLGHQDALDSENWSHPTQFEASDRFHYGLISCLQYSEEDALLAGLWVSPFARRYGIAQALIEKVITWAREYDGKRNKFKSVILHVYRDNLLARRLYERCGFVDVCTTSNGPEELRYVYFL</sequence>
<reference evidence="2 3" key="1">
    <citation type="submission" date="2014-04" db="EMBL/GenBank/DDBJ databases">
        <authorList>
            <consortium name="DOE Joint Genome Institute"/>
            <person name="Kuo A."/>
            <person name="Zuccaro A."/>
            <person name="Kohler A."/>
            <person name="Nagy L.G."/>
            <person name="Floudas D."/>
            <person name="Copeland A."/>
            <person name="Barry K.W."/>
            <person name="Cichocki N."/>
            <person name="Veneault-Fourrey C."/>
            <person name="LaButti K."/>
            <person name="Lindquist E.A."/>
            <person name="Lipzen A."/>
            <person name="Lundell T."/>
            <person name="Morin E."/>
            <person name="Murat C."/>
            <person name="Sun H."/>
            <person name="Tunlid A."/>
            <person name="Henrissat B."/>
            <person name="Grigoriev I.V."/>
            <person name="Hibbett D.S."/>
            <person name="Martin F."/>
            <person name="Nordberg H.P."/>
            <person name="Cantor M.N."/>
            <person name="Hua S.X."/>
        </authorList>
    </citation>
    <scope>NUCLEOTIDE SEQUENCE [LARGE SCALE GENOMIC DNA]</scope>
    <source>
        <strain evidence="2 3">MAFF 305830</strain>
    </source>
</reference>
<dbReference type="InterPro" id="IPR016181">
    <property type="entry name" value="Acyl_CoA_acyltransferase"/>
</dbReference>
<dbReference type="CDD" id="cd04301">
    <property type="entry name" value="NAT_SF"/>
    <property type="match status" value="1"/>
</dbReference>
<dbReference type="Proteomes" id="UP000054097">
    <property type="component" value="Unassembled WGS sequence"/>
</dbReference>